<protein>
    <submittedName>
        <fullName evidence="2">Uncharacterized protein</fullName>
    </submittedName>
</protein>
<dbReference type="AlphaFoldDB" id="A0A3E2VNC4"/>
<feature type="signal peptide" evidence="1">
    <location>
        <begin position="1"/>
        <end position="34"/>
    </location>
</feature>
<proteinExistence type="predicted"/>
<reference evidence="2 3" key="1">
    <citation type="submission" date="2018-08" db="EMBL/GenBank/DDBJ databases">
        <title>A genome reference for cultivated species of the human gut microbiota.</title>
        <authorList>
            <person name="Zou Y."/>
            <person name="Xue W."/>
            <person name="Luo G."/>
        </authorList>
    </citation>
    <scope>NUCLEOTIDE SEQUENCE [LARGE SCALE GENOMIC DNA]</scope>
    <source>
        <strain evidence="2 3">OF01-2LB</strain>
    </source>
</reference>
<accession>A0A3E2VNC4</accession>
<comment type="caution">
    <text evidence="2">The sequence shown here is derived from an EMBL/GenBank/DDBJ whole genome shotgun (WGS) entry which is preliminary data.</text>
</comment>
<gene>
    <name evidence="2" type="ORF">DXA38_17750</name>
</gene>
<organism evidence="2 3">
    <name type="scientific">Clostridium innocuum</name>
    <dbReference type="NCBI Taxonomy" id="1522"/>
    <lineage>
        <taxon>Bacteria</taxon>
        <taxon>Bacillati</taxon>
        <taxon>Bacillota</taxon>
        <taxon>Clostridia</taxon>
        <taxon>Eubacteriales</taxon>
        <taxon>Clostridiaceae</taxon>
        <taxon>Clostridium</taxon>
    </lineage>
</organism>
<evidence type="ECO:0000256" key="1">
    <source>
        <dbReference type="SAM" id="SignalP"/>
    </source>
</evidence>
<keyword evidence="1" id="KW-0732">Signal</keyword>
<dbReference type="EMBL" id="QVEV01000035">
    <property type="protein sequence ID" value="RGC12181.1"/>
    <property type="molecule type" value="Genomic_DNA"/>
</dbReference>
<dbReference type="RefSeq" id="WP_117444359.1">
    <property type="nucleotide sequence ID" value="NZ_QVEV01000035.1"/>
</dbReference>
<dbReference type="Proteomes" id="UP000260025">
    <property type="component" value="Unassembled WGS sequence"/>
</dbReference>
<sequence>MKLREQRKGCRKKTMLCRSLPSSVCLLASTKNLAQGMQAVGEGKAVHGNMCSVYHKISLQNRINNRLHR</sequence>
<evidence type="ECO:0000313" key="3">
    <source>
        <dbReference type="Proteomes" id="UP000260025"/>
    </source>
</evidence>
<evidence type="ECO:0000313" key="2">
    <source>
        <dbReference type="EMBL" id="RGC12181.1"/>
    </source>
</evidence>
<feature type="chain" id="PRO_5017638201" evidence="1">
    <location>
        <begin position="35"/>
        <end position="69"/>
    </location>
</feature>
<name>A0A3E2VNC4_CLOIN</name>